<keyword evidence="4" id="KW-1185">Reference proteome</keyword>
<dbReference type="Proteomes" id="UP001214553">
    <property type="component" value="Chromosome"/>
</dbReference>
<protein>
    <recommendedName>
        <fullName evidence="5">Tfp pilus assembly protein PilN</fullName>
    </recommendedName>
</protein>
<evidence type="ECO:0008006" key="5">
    <source>
        <dbReference type="Google" id="ProtNLM"/>
    </source>
</evidence>
<evidence type="ECO:0000313" key="3">
    <source>
        <dbReference type="EMBL" id="WEG10119.1"/>
    </source>
</evidence>
<reference evidence="3 4" key="1">
    <citation type="submission" date="2023-03" db="EMBL/GenBank/DDBJ databases">
        <title>Genome sequence of Microbacterium sp. KACC 23027.</title>
        <authorList>
            <person name="Kim S."/>
            <person name="Heo J."/>
            <person name="Kwon S.-W."/>
        </authorList>
    </citation>
    <scope>NUCLEOTIDE SEQUENCE [LARGE SCALE GENOMIC DNA]</scope>
    <source>
        <strain evidence="3 4">KACC 23027</strain>
    </source>
</reference>
<keyword evidence="2" id="KW-0812">Transmembrane</keyword>
<accession>A0ABY8C105</accession>
<dbReference type="RefSeq" id="WP_275279439.1">
    <property type="nucleotide sequence ID" value="NZ_CP119108.1"/>
</dbReference>
<sequence>MTAELTDRRQRRRRAAAQHGTEPEAVEREVAERATTAPETEMTRILAAPASLIARVDLLPPIVEVRRRQRKTIRLLALGLVGLVLISAAVGFAVSFSASDAEAALTAEQQRSQMLKLEQSKYAEVSTVKSKLQDYESAETAALFSEADWSRLMTELDDVLPGAITLTSEQITVKGVSATGADTSDAAGLDAPGVIEISFTATADAFDSPTPLLNALQKLTGHVSATVNAVAATDQDGYVINGVVQLNAEALGGTARAKALDADTLTELHQQLEDAATGAGAAADDTSSSDTAADTTETGE</sequence>
<organism evidence="3 4">
    <name type="scientific">Microbacterium horticulturae</name>
    <dbReference type="NCBI Taxonomy" id="3028316"/>
    <lineage>
        <taxon>Bacteria</taxon>
        <taxon>Bacillati</taxon>
        <taxon>Actinomycetota</taxon>
        <taxon>Actinomycetes</taxon>
        <taxon>Micrococcales</taxon>
        <taxon>Microbacteriaceae</taxon>
        <taxon>Microbacterium</taxon>
    </lineage>
</organism>
<gene>
    <name evidence="3" type="ORF">PU630_06090</name>
</gene>
<feature type="region of interest" description="Disordered" evidence="1">
    <location>
        <begin position="1"/>
        <end position="39"/>
    </location>
</feature>
<feature type="compositionally biased region" description="Basic and acidic residues" evidence="1">
    <location>
        <begin position="21"/>
        <end position="32"/>
    </location>
</feature>
<keyword evidence="2" id="KW-0472">Membrane</keyword>
<evidence type="ECO:0000256" key="2">
    <source>
        <dbReference type="SAM" id="Phobius"/>
    </source>
</evidence>
<feature type="transmembrane region" description="Helical" evidence="2">
    <location>
        <begin position="75"/>
        <end position="96"/>
    </location>
</feature>
<keyword evidence="2" id="KW-1133">Transmembrane helix</keyword>
<evidence type="ECO:0000313" key="4">
    <source>
        <dbReference type="Proteomes" id="UP001214553"/>
    </source>
</evidence>
<evidence type="ECO:0000256" key="1">
    <source>
        <dbReference type="SAM" id="MobiDB-lite"/>
    </source>
</evidence>
<feature type="region of interest" description="Disordered" evidence="1">
    <location>
        <begin position="275"/>
        <end position="300"/>
    </location>
</feature>
<proteinExistence type="predicted"/>
<name>A0ABY8C105_9MICO</name>
<dbReference type="EMBL" id="CP119108">
    <property type="protein sequence ID" value="WEG10119.1"/>
    <property type="molecule type" value="Genomic_DNA"/>
</dbReference>